<keyword evidence="3 5" id="KW-1133">Transmembrane helix</keyword>
<keyword evidence="4 5" id="KW-0472">Membrane</keyword>
<sequence length="152" mass="16620">MRRFWEGLAATSLVLWIGGMWAIGYIAAPVLFTSLGDKQLAGMLAGKLFGVIAWVGIASAIYLLVYRLARDGGNALKTLFFWGVVLMLGLTLASHFGIQPIMQGLKDQAMPLAVMQSVFADRFSRWHGVSSILYLIQSALGLFLVWRAGVAR</sequence>
<evidence type="ECO:0000313" key="8">
    <source>
        <dbReference type="Proteomes" id="UP000483432"/>
    </source>
</evidence>
<evidence type="ECO:0000256" key="3">
    <source>
        <dbReference type="ARBA" id="ARBA00022989"/>
    </source>
</evidence>
<feature type="transmembrane region" description="Helical" evidence="5">
    <location>
        <begin position="7"/>
        <end position="28"/>
    </location>
</feature>
<dbReference type="Pfam" id="PF13664">
    <property type="entry name" value="DUF4149"/>
    <property type="match status" value="1"/>
</dbReference>
<evidence type="ECO:0000256" key="1">
    <source>
        <dbReference type="ARBA" id="ARBA00004370"/>
    </source>
</evidence>
<keyword evidence="2 5" id="KW-0812">Transmembrane</keyword>
<organism evidence="7 8">
    <name type="scientific">Sulfuriferula multivorans</name>
    <dbReference type="NCBI Taxonomy" id="1559896"/>
    <lineage>
        <taxon>Bacteria</taxon>
        <taxon>Pseudomonadati</taxon>
        <taxon>Pseudomonadota</taxon>
        <taxon>Betaproteobacteria</taxon>
        <taxon>Nitrosomonadales</taxon>
        <taxon>Sulfuricellaceae</taxon>
        <taxon>Sulfuriferula</taxon>
    </lineage>
</organism>
<dbReference type="InterPro" id="IPR025423">
    <property type="entry name" value="TMEM205-like"/>
</dbReference>
<feature type="domain" description="TMEM205-like" evidence="6">
    <location>
        <begin position="12"/>
        <end position="109"/>
    </location>
</feature>
<dbReference type="AlphaFoldDB" id="A0A7C9NTB8"/>
<evidence type="ECO:0000259" key="6">
    <source>
        <dbReference type="Pfam" id="PF13664"/>
    </source>
</evidence>
<feature type="transmembrane region" description="Helical" evidence="5">
    <location>
        <begin position="126"/>
        <end position="146"/>
    </location>
</feature>
<comment type="subcellular location">
    <subcellularLocation>
        <location evidence="1">Membrane</location>
    </subcellularLocation>
</comment>
<reference evidence="7 8" key="1">
    <citation type="submission" date="2019-09" db="EMBL/GenBank/DDBJ databases">
        <title>H2 Metabolism Revealed by Metagenomic Analysis in Subglacial Sediment of East Antarctica.</title>
        <authorList>
            <person name="Yang Z."/>
            <person name="Zhang Y."/>
            <person name="Lv Y."/>
            <person name="Yan W."/>
            <person name="Xiao X."/>
            <person name="Sun B."/>
            <person name="Ma H."/>
        </authorList>
    </citation>
    <scope>NUCLEOTIDE SEQUENCE [LARGE SCALE GENOMIC DNA]</scope>
    <source>
        <strain evidence="7">Bin2_2</strain>
    </source>
</reference>
<comment type="caution">
    <text evidence="7">The sequence shown here is derived from an EMBL/GenBank/DDBJ whole genome shotgun (WGS) entry which is preliminary data.</text>
</comment>
<gene>
    <name evidence="7" type="ORF">GZ085_09490</name>
</gene>
<name>A0A7C9NTB8_9PROT</name>
<proteinExistence type="predicted"/>
<evidence type="ECO:0000256" key="5">
    <source>
        <dbReference type="SAM" id="Phobius"/>
    </source>
</evidence>
<protein>
    <submittedName>
        <fullName evidence="7">DUF4149 domain-containing protein</fullName>
    </submittedName>
</protein>
<evidence type="ECO:0000313" key="7">
    <source>
        <dbReference type="EMBL" id="NDP48601.1"/>
    </source>
</evidence>
<dbReference type="Proteomes" id="UP000483432">
    <property type="component" value="Unassembled WGS sequence"/>
</dbReference>
<feature type="transmembrane region" description="Helical" evidence="5">
    <location>
        <begin position="78"/>
        <end position="98"/>
    </location>
</feature>
<feature type="transmembrane region" description="Helical" evidence="5">
    <location>
        <begin position="48"/>
        <end position="66"/>
    </location>
</feature>
<dbReference type="EMBL" id="JAAFGW010000136">
    <property type="protein sequence ID" value="NDP48601.1"/>
    <property type="molecule type" value="Genomic_DNA"/>
</dbReference>
<accession>A0A7C9NTB8</accession>
<evidence type="ECO:0000256" key="4">
    <source>
        <dbReference type="ARBA" id="ARBA00023136"/>
    </source>
</evidence>
<dbReference type="GO" id="GO:0016020">
    <property type="term" value="C:membrane"/>
    <property type="evidence" value="ECO:0007669"/>
    <property type="project" value="UniProtKB-SubCell"/>
</dbReference>
<evidence type="ECO:0000256" key="2">
    <source>
        <dbReference type="ARBA" id="ARBA00022692"/>
    </source>
</evidence>